<dbReference type="PANTHER" id="PTHR34821">
    <property type="entry name" value="INNER MEMBRANE PROTEIN YDCZ"/>
    <property type="match status" value="1"/>
</dbReference>
<feature type="transmembrane region" description="Helical" evidence="1">
    <location>
        <begin position="36"/>
        <end position="56"/>
    </location>
</feature>
<dbReference type="GO" id="GO:0005886">
    <property type="term" value="C:plasma membrane"/>
    <property type="evidence" value="ECO:0007669"/>
    <property type="project" value="TreeGrafter"/>
</dbReference>
<sequence length="147" mass="15041">MTSFWFALFIVFAGGIALGMQAPVNAALSRAIGDNVSATMISFGIGFIVLTLLAAFRGTLPAIGTLRTAPPWMFAGGLLGAFYVWAVVSGVSRLGVVTMTAALILGQMIAAAVIDGTGAFGIPVNAISWQRVVAIVLVGAGLVISRL</sequence>
<dbReference type="InterPro" id="IPR006750">
    <property type="entry name" value="YdcZ"/>
</dbReference>
<protein>
    <submittedName>
        <fullName evidence="2">DMT family transporter</fullName>
    </submittedName>
</protein>
<dbReference type="Proteomes" id="UP000509367">
    <property type="component" value="Chromosome"/>
</dbReference>
<gene>
    <name evidence="2" type="ORF">HTY61_01200</name>
</gene>
<keyword evidence="1" id="KW-1133">Transmembrane helix</keyword>
<dbReference type="Pfam" id="PF04657">
    <property type="entry name" value="DMT_YdcZ"/>
    <property type="match status" value="1"/>
</dbReference>
<name>A0A6N1VJ95_9HYPH</name>
<dbReference type="KEGG" id="orm:HTY61_01200"/>
<evidence type="ECO:0000313" key="2">
    <source>
        <dbReference type="EMBL" id="QKV20473.1"/>
    </source>
</evidence>
<evidence type="ECO:0000313" key="3">
    <source>
        <dbReference type="Proteomes" id="UP000509367"/>
    </source>
</evidence>
<proteinExistence type="predicted"/>
<keyword evidence="3" id="KW-1185">Reference proteome</keyword>
<reference evidence="2 3" key="1">
    <citation type="submission" date="2020-06" db="EMBL/GenBank/DDBJ databases">
        <title>Oricola thermophila sp. nov. isolated from a tidal sediments.</title>
        <authorList>
            <person name="Kwon K.K."/>
            <person name="Yang S.-H."/>
            <person name="Park M.-J."/>
        </authorList>
    </citation>
    <scope>NUCLEOTIDE SEQUENCE [LARGE SCALE GENOMIC DNA]</scope>
    <source>
        <strain evidence="2 3">MEBiC13590</strain>
    </source>
</reference>
<feature type="transmembrane region" description="Helical" evidence="1">
    <location>
        <begin position="68"/>
        <end position="88"/>
    </location>
</feature>
<organism evidence="2 3">
    <name type="scientific">Oricola thermophila</name>
    <dbReference type="NCBI Taxonomy" id="2742145"/>
    <lineage>
        <taxon>Bacteria</taxon>
        <taxon>Pseudomonadati</taxon>
        <taxon>Pseudomonadota</taxon>
        <taxon>Alphaproteobacteria</taxon>
        <taxon>Hyphomicrobiales</taxon>
        <taxon>Ahrensiaceae</taxon>
        <taxon>Oricola</taxon>
    </lineage>
</organism>
<dbReference type="EMBL" id="CP054836">
    <property type="protein sequence ID" value="QKV20473.1"/>
    <property type="molecule type" value="Genomic_DNA"/>
</dbReference>
<accession>A0A6N1VJ95</accession>
<keyword evidence="1" id="KW-0812">Transmembrane</keyword>
<feature type="transmembrane region" description="Helical" evidence="1">
    <location>
        <begin position="126"/>
        <end position="144"/>
    </location>
</feature>
<keyword evidence="1" id="KW-0472">Membrane</keyword>
<evidence type="ECO:0000256" key="1">
    <source>
        <dbReference type="SAM" id="Phobius"/>
    </source>
</evidence>
<feature type="transmembrane region" description="Helical" evidence="1">
    <location>
        <begin position="94"/>
        <end position="114"/>
    </location>
</feature>
<dbReference type="AlphaFoldDB" id="A0A6N1VJ95"/>
<dbReference type="PANTHER" id="PTHR34821:SF2">
    <property type="entry name" value="INNER MEMBRANE PROTEIN YDCZ"/>
    <property type="match status" value="1"/>
</dbReference>